<gene>
    <name evidence="1 3" type="primary">Oaz1</name>
    <name evidence="1" type="ORF">rCG_29243</name>
</gene>
<reference evidence="1" key="1">
    <citation type="journal article" date="2005" name="Genome Res.">
        <title>Gene and alternative splicing annotation with AIR.</title>
        <authorList>
            <person name="Florea L."/>
            <person name="Di Francesco V."/>
            <person name="Miller J."/>
            <person name="Turner R."/>
            <person name="Yao A."/>
            <person name="Harris M."/>
            <person name="Walenz B."/>
            <person name="Mobarry C."/>
            <person name="Merkulov G.V."/>
            <person name="Charlab R."/>
            <person name="Dew I."/>
            <person name="Deng Z."/>
            <person name="Istrail S."/>
            <person name="Li P."/>
            <person name="Sutton G."/>
        </authorList>
    </citation>
    <scope>NUCLEOTIDE SEQUENCE</scope>
    <source>
        <strain evidence="1">BN</strain>
    </source>
</reference>
<sequence length="55" mass="5860">MLRALILWRDLDQNWKGLGSGQVWGGAHDGILGYAKSYRVAVGTGGDLGLSDSRA</sequence>
<evidence type="ECO:0000313" key="2">
    <source>
        <dbReference type="Proteomes" id="UP000234681"/>
    </source>
</evidence>
<dbReference type="EMBL" id="CH474029">
    <property type="protein sequence ID" value="EDL89225.1"/>
    <property type="molecule type" value="Genomic_DNA"/>
</dbReference>
<name>A6K8F6_RAT</name>
<reference evidence="2" key="3">
    <citation type="submission" date="2005-09" db="EMBL/GenBank/DDBJ databases">
        <authorList>
            <person name="Mural R.J."/>
            <person name="Li P.W."/>
            <person name="Adams M.D."/>
            <person name="Amanatides P.G."/>
            <person name="Baden-Tillson H."/>
            <person name="Barnstead M."/>
            <person name="Chin S.H."/>
            <person name="Dew I."/>
            <person name="Evans C.A."/>
            <person name="Ferriera S."/>
            <person name="Flanigan M."/>
            <person name="Fosler C."/>
            <person name="Glodek A."/>
            <person name="Gu Z."/>
            <person name="Holt R.A."/>
            <person name="Jennings D."/>
            <person name="Kraft C.L."/>
            <person name="Lu F."/>
            <person name="Nguyen T."/>
            <person name="Nusskern D.R."/>
            <person name="Pfannkoch C.M."/>
            <person name="Sitter C."/>
            <person name="Sutton G.G."/>
            <person name="Venter J.C."/>
            <person name="Wang Z."/>
            <person name="Woodage T."/>
            <person name="Zheng X.H."/>
            <person name="Zhong F."/>
        </authorList>
    </citation>
    <scope>NUCLEOTIDE SEQUENCE [LARGE SCALE GENOMIC DNA]</scope>
    <source>
        <strain>BN</strain>
        <strain evidence="2">Sprague-Dawley</strain>
    </source>
</reference>
<accession>A6K8F6</accession>
<dbReference type="EMBL" id="CH474029">
    <property type="protein sequence ID" value="EDL89223.1"/>
    <property type="molecule type" value="Genomic_DNA"/>
</dbReference>
<dbReference type="AlphaFoldDB" id="A6K8F6"/>
<evidence type="ECO:0000313" key="1">
    <source>
        <dbReference type="EMBL" id="EDL89225.1"/>
    </source>
</evidence>
<evidence type="ECO:0000313" key="3">
    <source>
        <dbReference type="RGD" id="3219"/>
    </source>
</evidence>
<dbReference type="RGD" id="3219">
    <property type="gene designation" value="Oaz1"/>
</dbReference>
<protein>
    <submittedName>
        <fullName evidence="1">Ornithine decarboxylase antizyme 1, isoform CRA_b</fullName>
    </submittedName>
</protein>
<dbReference type="Proteomes" id="UP000234681">
    <property type="component" value="Chromosome 7"/>
</dbReference>
<reference evidence="1" key="2">
    <citation type="submission" date="2005-07" db="EMBL/GenBank/DDBJ databases">
        <authorList>
            <person name="Mural R.J."/>
            <person name="Li P.W."/>
            <person name="Adams M.D."/>
            <person name="Amanatides P.G."/>
            <person name="Baden-Tillson H."/>
            <person name="Barnstead M."/>
            <person name="Chin S.H."/>
            <person name="Dew I."/>
            <person name="Evans C.A."/>
            <person name="Ferriera S."/>
            <person name="Flanigan M."/>
            <person name="Fosler C."/>
            <person name="Glodek A."/>
            <person name="Gu Z."/>
            <person name="Holt R.A."/>
            <person name="Jennings D."/>
            <person name="Kraft C.L."/>
            <person name="Lu F."/>
            <person name="Nguyen T."/>
            <person name="Nusskern D.R."/>
            <person name="Pfannkoch C.M."/>
            <person name="Sitter C."/>
            <person name="Sutton G.G."/>
            <person name="Venter J.C."/>
            <person name="Wang Z."/>
            <person name="Woodage T."/>
            <person name="Zheng X.H."/>
            <person name="Zhong F."/>
        </authorList>
    </citation>
    <scope>NUCLEOTIDE SEQUENCE</scope>
    <source>
        <strain evidence="1">BN</strain>
        <strain evidence="2">BN, Sprague-Dawley</strain>
    </source>
</reference>
<organism evidence="1 2">
    <name type="scientific">Rattus norvegicus</name>
    <name type="common">Rat</name>
    <dbReference type="NCBI Taxonomy" id="10116"/>
    <lineage>
        <taxon>Eukaryota</taxon>
        <taxon>Metazoa</taxon>
        <taxon>Chordata</taxon>
        <taxon>Craniata</taxon>
        <taxon>Vertebrata</taxon>
        <taxon>Euteleostomi</taxon>
        <taxon>Mammalia</taxon>
        <taxon>Eutheria</taxon>
        <taxon>Euarchontoglires</taxon>
        <taxon>Glires</taxon>
        <taxon>Rodentia</taxon>
        <taxon>Myomorpha</taxon>
        <taxon>Muroidea</taxon>
        <taxon>Muridae</taxon>
        <taxon>Murinae</taxon>
        <taxon>Rattus</taxon>
    </lineage>
</organism>
<proteinExistence type="predicted"/>